<dbReference type="Proteomes" id="UP000501849">
    <property type="component" value="Chromosome"/>
</dbReference>
<dbReference type="KEGG" id="mfre:EXE63_07505"/>
<gene>
    <name evidence="2" type="ORF">EXE63_07505</name>
</gene>
<name>A0A6H0RZM1_9MYCO</name>
<proteinExistence type="predicted"/>
<keyword evidence="1" id="KW-0732">Signal</keyword>
<keyword evidence="3" id="KW-1185">Reference proteome</keyword>
<organism evidence="2 3">
    <name type="scientific">Mycolicibacterium frederiksbergense</name>
    <dbReference type="NCBI Taxonomy" id="117567"/>
    <lineage>
        <taxon>Bacteria</taxon>
        <taxon>Bacillati</taxon>
        <taxon>Actinomycetota</taxon>
        <taxon>Actinomycetes</taxon>
        <taxon>Mycobacteriales</taxon>
        <taxon>Mycobacteriaceae</taxon>
        <taxon>Mycolicibacterium</taxon>
    </lineage>
</organism>
<evidence type="ECO:0000313" key="2">
    <source>
        <dbReference type="EMBL" id="QIV80742.1"/>
    </source>
</evidence>
<protein>
    <submittedName>
        <fullName evidence="2">Uncharacterized protein</fullName>
    </submittedName>
</protein>
<feature type="signal peptide" evidence="1">
    <location>
        <begin position="1"/>
        <end position="28"/>
    </location>
</feature>
<dbReference type="RefSeq" id="WP_168141404.1">
    <property type="nucleotide sequence ID" value="NZ_CP038799.1"/>
</dbReference>
<dbReference type="EMBL" id="CP038799">
    <property type="protein sequence ID" value="QIV80742.1"/>
    <property type="molecule type" value="Genomic_DNA"/>
</dbReference>
<dbReference type="PROSITE" id="PS51257">
    <property type="entry name" value="PROKAR_LIPOPROTEIN"/>
    <property type="match status" value="1"/>
</dbReference>
<feature type="chain" id="PRO_5026302154" evidence="1">
    <location>
        <begin position="29"/>
        <end position="155"/>
    </location>
</feature>
<evidence type="ECO:0000313" key="3">
    <source>
        <dbReference type="Proteomes" id="UP000501849"/>
    </source>
</evidence>
<reference evidence="2 3" key="1">
    <citation type="submission" date="2019-04" db="EMBL/GenBank/DDBJ databases">
        <title>Draft, Whole-Genome Sequence of the Anthracene-degrading Mycobacterium frederiksbergense LB501T, Isolated from a Polycyclic Aromatic Hydrocarbon (PAH)-Contaminated Soil.</title>
        <authorList>
            <person name="Augelletti F."/>
        </authorList>
    </citation>
    <scope>NUCLEOTIDE SEQUENCE [LARGE SCALE GENOMIC DNA]</scope>
    <source>
        <strain evidence="2 3">LB 501T</strain>
    </source>
</reference>
<accession>A0A6H0RZM1</accession>
<dbReference type="AlphaFoldDB" id="A0A6H0RZM1"/>
<sequence>MRILRGIATAALGAAVAIGCSAPSQEVAAPESPPPPTDVHRDIPGLVEVFPGIGAPVSVAWLQWGDPAAGDAGARFTDAVVTLSPAVADAMVTQFEPTDTGRAPKVQNALSAEVPPGPFLTGELLDAGFSSDSTSTYAFLDRATATLVLQATSLD</sequence>
<evidence type="ECO:0000256" key="1">
    <source>
        <dbReference type="SAM" id="SignalP"/>
    </source>
</evidence>